<dbReference type="PROSITE" id="PS51257">
    <property type="entry name" value="PROKAR_LIPOPROTEIN"/>
    <property type="match status" value="1"/>
</dbReference>
<dbReference type="EMBL" id="BAJS01000002">
    <property type="protein sequence ID" value="GAK35408.1"/>
    <property type="molecule type" value="Genomic_DNA"/>
</dbReference>
<reference evidence="2 3" key="1">
    <citation type="journal article" date="2015" name="Microbes Environ.">
        <title>Distribution and evolution of nitrogen fixation genes in the phylum bacteroidetes.</title>
        <authorList>
            <person name="Inoue J."/>
            <person name="Oshima K."/>
            <person name="Suda W."/>
            <person name="Sakamoto M."/>
            <person name="Iino T."/>
            <person name="Noda S."/>
            <person name="Hongoh Y."/>
            <person name="Hattori M."/>
            <person name="Ohkuma M."/>
        </authorList>
    </citation>
    <scope>NUCLEOTIDE SEQUENCE [LARGE SCALE GENOMIC DNA]</scope>
    <source>
        <strain evidence="2 3">JCM 15093</strain>
    </source>
</reference>
<name>A0A069CXT6_9BACE</name>
<organism evidence="2 3">
    <name type="scientific">Bacteroides graminisolvens DSM 19988 = JCM 15093</name>
    <dbReference type="NCBI Taxonomy" id="1121097"/>
    <lineage>
        <taxon>Bacteria</taxon>
        <taxon>Pseudomonadati</taxon>
        <taxon>Bacteroidota</taxon>
        <taxon>Bacteroidia</taxon>
        <taxon>Bacteroidales</taxon>
        <taxon>Bacteroidaceae</taxon>
        <taxon>Bacteroides</taxon>
    </lineage>
</organism>
<dbReference type="eggNOG" id="ENOG5030M84">
    <property type="taxonomic scope" value="Bacteria"/>
</dbReference>
<dbReference type="AlphaFoldDB" id="A0A069CXT6"/>
<dbReference type="STRING" id="1121097.GCA_000428125_01149"/>
<dbReference type="RefSeq" id="WP_024995571.1">
    <property type="nucleotide sequence ID" value="NZ_BAJS01000002.1"/>
</dbReference>
<feature type="signal peptide" evidence="1">
    <location>
        <begin position="1"/>
        <end position="20"/>
    </location>
</feature>
<evidence type="ECO:0000313" key="2">
    <source>
        <dbReference type="EMBL" id="GAK35408.1"/>
    </source>
</evidence>
<dbReference type="Proteomes" id="UP000027601">
    <property type="component" value="Unassembled WGS sequence"/>
</dbReference>
<evidence type="ECO:0000313" key="3">
    <source>
        <dbReference type="Proteomes" id="UP000027601"/>
    </source>
</evidence>
<keyword evidence="1" id="KW-0732">Signal</keyword>
<gene>
    <name evidence="2" type="ORF">JCM15093_500</name>
</gene>
<accession>A0A069CXT6</accession>
<feature type="chain" id="PRO_5001662574" description="BIG2 domain-containing protein" evidence="1">
    <location>
        <begin position="21"/>
        <end position="263"/>
    </location>
</feature>
<sequence>MRTNKFAKLLLFICCTLTFAACDDEDGIYFTQDEVIQGDILTGKQIGLKNNTLNIYTTEGGGVNVQGSKGAISATSSDDKIATATCQNEETKSVQVKAHAVGNTFITVTDAKGNSQRFTVVVKDVEELWSQKSASTVKGAKQCVVTGATRADSAAIAVHAIANDKDYKYVYKTRSYIPFGDVIFRLDVFDKDDNRILSGPVHEKTSNEQIEIFSADYSTVIMTYYKRNLEGATYLVKDLTKEYQATYPTVTKVELFIQTLLIQ</sequence>
<keyword evidence="3" id="KW-1185">Reference proteome</keyword>
<comment type="caution">
    <text evidence="2">The sequence shown here is derived from an EMBL/GenBank/DDBJ whole genome shotgun (WGS) entry which is preliminary data.</text>
</comment>
<protein>
    <recommendedName>
        <fullName evidence="4">BIG2 domain-containing protein</fullName>
    </recommendedName>
</protein>
<dbReference type="OrthoDB" id="1075155at2"/>
<evidence type="ECO:0000256" key="1">
    <source>
        <dbReference type="SAM" id="SignalP"/>
    </source>
</evidence>
<evidence type="ECO:0008006" key="4">
    <source>
        <dbReference type="Google" id="ProtNLM"/>
    </source>
</evidence>
<proteinExistence type="predicted"/>